<proteinExistence type="predicted"/>
<reference evidence="1" key="1">
    <citation type="submission" date="2014-01" db="EMBL/GenBank/DDBJ databases">
        <authorList>
            <person name="Aslett M."/>
        </authorList>
    </citation>
    <scope>NUCLEOTIDE SEQUENCE</scope>
</reference>
<name>A0A077Z4U8_TRITR</name>
<feature type="non-terminal residue" evidence="1">
    <location>
        <position position="70"/>
    </location>
</feature>
<evidence type="ECO:0000313" key="2">
    <source>
        <dbReference type="Proteomes" id="UP000030665"/>
    </source>
</evidence>
<dbReference type="EMBL" id="HG805921">
    <property type="protein sequence ID" value="CDW54874.1"/>
    <property type="molecule type" value="Genomic_DNA"/>
</dbReference>
<accession>A0A077Z4U8</accession>
<sequence length="70" mass="7988">MMGTICERFCCKEFSNSFGFSKVVDTLQIPSNAYVTFSIQNNSKTFGNFRVSSESARYPSGIKFSFFRPF</sequence>
<evidence type="ECO:0000313" key="1">
    <source>
        <dbReference type="EMBL" id="CDW54874.1"/>
    </source>
</evidence>
<reference evidence="1" key="2">
    <citation type="submission" date="2014-03" db="EMBL/GenBank/DDBJ databases">
        <title>The whipworm genome and dual-species transcriptomics of an intimate host-pathogen interaction.</title>
        <authorList>
            <person name="Foth B.J."/>
            <person name="Tsai I.J."/>
            <person name="Reid A.J."/>
            <person name="Bancroft A.J."/>
            <person name="Nichol S."/>
            <person name="Tracey A."/>
            <person name="Holroyd N."/>
            <person name="Cotton J.A."/>
            <person name="Stanley E.J."/>
            <person name="Zarowiecki M."/>
            <person name="Liu J.Z."/>
            <person name="Huckvale T."/>
            <person name="Cooper P.J."/>
            <person name="Grencis R.K."/>
            <person name="Berriman M."/>
        </authorList>
    </citation>
    <scope>NUCLEOTIDE SEQUENCE [LARGE SCALE GENOMIC DNA]</scope>
</reference>
<dbReference type="Proteomes" id="UP000030665">
    <property type="component" value="Unassembled WGS sequence"/>
</dbReference>
<gene>
    <name evidence="1" type="ORF">TTRE_0000314401</name>
</gene>
<protein>
    <submittedName>
        <fullName evidence="1">Uncharacterized protein</fullName>
    </submittedName>
</protein>
<organism evidence="1 2">
    <name type="scientific">Trichuris trichiura</name>
    <name type="common">Whipworm</name>
    <name type="synonym">Trichocephalus trichiurus</name>
    <dbReference type="NCBI Taxonomy" id="36087"/>
    <lineage>
        <taxon>Eukaryota</taxon>
        <taxon>Metazoa</taxon>
        <taxon>Ecdysozoa</taxon>
        <taxon>Nematoda</taxon>
        <taxon>Enoplea</taxon>
        <taxon>Dorylaimia</taxon>
        <taxon>Trichinellida</taxon>
        <taxon>Trichuridae</taxon>
        <taxon>Trichuris</taxon>
    </lineage>
</organism>
<dbReference type="AlphaFoldDB" id="A0A077Z4U8"/>
<keyword evidence="2" id="KW-1185">Reference proteome</keyword>